<reference evidence="1" key="1">
    <citation type="submission" date="2020-11" db="EMBL/GenBank/DDBJ databases">
        <title>Novosphingobium aureum sp. nov., a marine bacterium isolated from sediment of a salt flat.</title>
        <authorList>
            <person name="Yoo Y."/>
            <person name="Kim J.-J."/>
        </authorList>
    </citation>
    <scope>NUCLEOTIDE SEQUENCE</scope>
    <source>
        <strain evidence="1">YJ-S2-02</strain>
    </source>
</reference>
<protein>
    <submittedName>
        <fullName evidence="1">Uncharacterized protein</fullName>
    </submittedName>
</protein>
<gene>
    <name evidence="1" type="ORF">I5E68_19700</name>
</gene>
<sequence length="94" mass="10197">MAKFVCWPVSELPSLMQGTAAQILISAIEEIIGWDDLGAEIEEARQLLRPDPLDPVKLAGSNPPILRQIDPALPSSRLSKVCACQSKEPNFVGD</sequence>
<comment type="caution">
    <text evidence="1">The sequence shown here is derived from an EMBL/GenBank/DDBJ whole genome shotgun (WGS) entry which is preliminary data.</text>
</comment>
<dbReference type="AlphaFoldDB" id="A0A931HG39"/>
<keyword evidence="2" id="KW-1185">Reference proteome</keyword>
<dbReference type="EMBL" id="JADZGI010000010">
    <property type="protein sequence ID" value="MBH0115172.1"/>
    <property type="molecule type" value="Genomic_DNA"/>
</dbReference>
<proteinExistence type="predicted"/>
<evidence type="ECO:0000313" key="2">
    <source>
        <dbReference type="Proteomes" id="UP000617634"/>
    </source>
</evidence>
<dbReference type="RefSeq" id="WP_197167379.1">
    <property type="nucleotide sequence ID" value="NZ_JADZGI010000010.1"/>
</dbReference>
<evidence type="ECO:0000313" key="1">
    <source>
        <dbReference type="EMBL" id="MBH0115172.1"/>
    </source>
</evidence>
<dbReference type="Proteomes" id="UP000617634">
    <property type="component" value="Unassembled WGS sequence"/>
</dbReference>
<organism evidence="1 2">
    <name type="scientific">Novosphingobium aureum</name>
    <dbReference type="NCBI Taxonomy" id="2792964"/>
    <lineage>
        <taxon>Bacteria</taxon>
        <taxon>Pseudomonadati</taxon>
        <taxon>Pseudomonadota</taxon>
        <taxon>Alphaproteobacteria</taxon>
        <taxon>Sphingomonadales</taxon>
        <taxon>Sphingomonadaceae</taxon>
        <taxon>Novosphingobium</taxon>
    </lineage>
</organism>
<name>A0A931HG39_9SPHN</name>
<accession>A0A931HG39</accession>